<organism evidence="1 2">
    <name type="scientific">Aspergillus ruber (strain CBS 135680)</name>
    <dbReference type="NCBI Taxonomy" id="1388766"/>
    <lineage>
        <taxon>Eukaryota</taxon>
        <taxon>Fungi</taxon>
        <taxon>Dikarya</taxon>
        <taxon>Ascomycota</taxon>
        <taxon>Pezizomycotina</taxon>
        <taxon>Eurotiomycetes</taxon>
        <taxon>Eurotiomycetidae</taxon>
        <taxon>Eurotiales</taxon>
        <taxon>Aspergillaceae</taxon>
        <taxon>Aspergillus</taxon>
        <taxon>Aspergillus subgen. Aspergillus</taxon>
    </lineage>
</organism>
<sequence length="105" mass="11884">MLRMDFAAFERSAVFLYHPSRENLVMGPNIPDGTPFSRLFAHFNRVLLRQNTSKFLVSCSSLLMRLVAIISGFEAAGNLCKDTLQYSRSISTWDTSDSRCLCEVL</sequence>
<keyword evidence="2" id="KW-1185">Reference proteome</keyword>
<name>A0A017S7B0_ASPRC</name>
<dbReference type="GeneID" id="63692973"/>
<accession>A0A017S7B0</accession>
<evidence type="ECO:0000313" key="1">
    <source>
        <dbReference type="EMBL" id="EYE92928.1"/>
    </source>
</evidence>
<dbReference type="RefSeq" id="XP_040636616.1">
    <property type="nucleotide sequence ID" value="XM_040777849.1"/>
</dbReference>
<evidence type="ECO:0000313" key="2">
    <source>
        <dbReference type="Proteomes" id="UP000019804"/>
    </source>
</evidence>
<protein>
    <submittedName>
        <fullName evidence="1">Uncharacterized protein</fullName>
    </submittedName>
</protein>
<reference evidence="2" key="1">
    <citation type="journal article" date="2014" name="Nat. Commun.">
        <title>Genomic adaptations of the halophilic Dead Sea filamentous fungus Eurotium rubrum.</title>
        <authorList>
            <person name="Kis-Papo T."/>
            <person name="Weig A.R."/>
            <person name="Riley R."/>
            <person name="Persoh D."/>
            <person name="Salamov A."/>
            <person name="Sun H."/>
            <person name="Lipzen A."/>
            <person name="Wasser S.P."/>
            <person name="Rambold G."/>
            <person name="Grigoriev I.V."/>
            <person name="Nevo E."/>
        </authorList>
    </citation>
    <scope>NUCLEOTIDE SEQUENCE [LARGE SCALE GENOMIC DNA]</scope>
    <source>
        <strain evidence="2">CBS 135680</strain>
    </source>
</reference>
<dbReference type="Proteomes" id="UP000019804">
    <property type="component" value="Unassembled WGS sequence"/>
</dbReference>
<proteinExistence type="predicted"/>
<dbReference type="HOGENOM" id="CLU_2236050_0_0_1"/>
<gene>
    <name evidence="1" type="ORF">EURHEDRAFT_171382</name>
</gene>
<dbReference type="EMBL" id="KK088434">
    <property type="protein sequence ID" value="EYE92928.1"/>
    <property type="molecule type" value="Genomic_DNA"/>
</dbReference>
<dbReference type="AlphaFoldDB" id="A0A017S7B0"/>